<proteinExistence type="predicted"/>
<evidence type="ECO:0000259" key="5">
    <source>
        <dbReference type="Pfam" id="PF17168"/>
    </source>
</evidence>
<dbReference type="EMBL" id="JASNQZ010000010">
    <property type="protein sequence ID" value="KAL0952529.1"/>
    <property type="molecule type" value="Genomic_DNA"/>
</dbReference>
<dbReference type="InterPro" id="IPR008928">
    <property type="entry name" value="6-hairpin_glycosidase_sf"/>
</dbReference>
<evidence type="ECO:0000256" key="1">
    <source>
        <dbReference type="SAM" id="MobiDB-lite"/>
    </source>
</evidence>
<keyword evidence="2" id="KW-0472">Membrane</keyword>
<evidence type="ECO:0000256" key="2">
    <source>
        <dbReference type="SAM" id="Phobius"/>
    </source>
</evidence>
<feature type="domain" description="Glutaminase A N-terminal" evidence="5">
    <location>
        <begin position="104"/>
        <end position="254"/>
    </location>
</feature>
<dbReference type="Proteomes" id="UP001556367">
    <property type="component" value="Unassembled WGS sequence"/>
</dbReference>
<accession>A0ABR3JA45</accession>
<feature type="transmembrane region" description="Helical" evidence="2">
    <location>
        <begin position="680"/>
        <end position="703"/>
    </location>
</feature>
<keyword evidence="2" id="KW-1133">Transmembrane helix</keyword>
<sequence>MRHGIIIALLPFLLNLTFAQTSQTFWPASVPLAVKSPYLNAWLSAENTSTPGPLDAWPRFWKGRSKLFGWAGFVRVDGINYQWLGAMGPVQGDMKVMNTIITPTRSVLVAEVGPLQLNVTFLSPIEPNDLALQSFPFAYYYIDFVATDGQPHEVQLYTDTTGEWVGDDASGLEWNTTSSSEAIYHQLTRSNTDKSMQEVNDIAQDGTLYLAMALSPGLTWQSGTDLPLRSRFNTTGALVNQADTRYRTIGKDRLVSFKTQQCPCRKTAMLHYGGHCNWTKWSRIEEGIHEFLQDFPKAQQRAISLDTKILSEAAAIPNTSDLVSLGLRQVMAASEITVPRMPNGSLNSTDISIFTKDIGHTQRINPIEAIYASLPAILYLNPSIAKFMLNPILAFHSHNLDNASFAMPDLDTGSMMIMVLAHAMFSGDGALLIQHYRLLKKWTEYLLDHASDLSGQHTSDSDIEDSVNLAIKAIIGVKAMSKICEACNKSQDADFFSSQADALLAQWRAQAFQGGHLLSNFKDQSSGGIIYNLYADKLLRLNLVDDSVYLGQATFYRDFIAGSSGKAGLSLATGSNTGRLDWTMLAAATVNDSNIRDAMISLIHRATSNNLSTAAGFGNPNMFDVNTGKMSGPGSASVGAMFAFLALELPVQTITTPPLDNPTETISTSNHRDLSKPKGVIAALVIGPLVLLALFVAGLLVWMRRRRRSTISRMLGNTTPEPYSISSSTPVGPESTLSGFTSPVACPQPWSSGRKQDIRSSASNQPPMSSLSLSPGDVGRARREADHEMLRTDVEELRRAMEQMRQAVDLPPEY</sequence>
<feature type="region of interest" description="Disordered" evidence="1">
    <location>
        <begin position="713"/>
        <end position="792"/>
    </location>
</feature>
<dbReference type="InterPro" id="IPR012341">
    <property type="entry name" value="6hp_glycosidase-like_sf"/>
</dbReference>
<feature type="chain" id="PRO_5046226219" description="DUF1793-domain-containing protein" evidence="3">
    <location>
        <begin position="20"/>
        <end position="814"/>
    </location>
</feature>
<dbReference type="Gene3D" id="1.50.10.10">
    <property type="match status" value="1"/>
</dbReference>
<evidence type="ECO:0000259" key="4">
    <source>
        <dbReference type="Pfam" id="PF16335"/>
    </source>
</evidence>
<organism evidence="6 7">
    <name type="scientific">Hohenbuehelia grisea</name>
    <dbReference type="NCBI Taxonomy" id="104357"/>
    <lineage>
        <taxon>Eukaryota</taxon>
        <taxon>Fungi</taxon>
        <taxon>Dikarya</taxon>
        <taxon>Basidiomycota</taxon>
        <taxon>Agaricomycotina</taxon>
        <taxon>Agaricomycetes</taxon>
        <taxon>Agaricomycetidae</taxon>
        <taxon>Agaricales</taxon>
        <taxon>Pleurotineae</taxon>
        <taxon>Pleurotaceae</taxon>
        <taxon>Hohenbuehelia</taxon>
    </lineage>
</organism>
<evidence type="ECO:0008006" key="8">
    <source>
        <dbReference type="Google" id="ProtNLM"/>
    </source>
</evidence>
<feature type="signal peptide" evidence="3">
    <location>
        <begin position="1"/>
        <end position="19"/>
    </location>
</feature>
<keyword evidence="2" id="KW-0812">Transmembrane</keyword>
<feature type="compositionally biased region" description="Basic and acidic residues" evidence="1">
    <location>
        <begin position="779"/>
        <end position="792"/>
    </location>
</feature>
<keyword evidence="3" id="KW-0732">Signal</keyword>
<evidence type="ECO:0000256" key="3">
    <source>
        <dbReference type="SAM" id="SignalP"/>
    </source>
</evidence>
<dbReference type="Pfam" id="PF16335">
    <property type="entry name" value="GtaA_6_Hairpin"/>
    <property type="match status" value="1"/>
</dbReference>
<dbReference type="InterPro" id="IPR033433">
    <property type="entry name" value="GtaA_N"/>
</dbReference>
<feature type="compositionally biased region" description="Polar residues" evidence="1">
    <location>
        <begin position="749"/>
        <end position="773"/>
    </location>
</feature>
<evidence type="ECO:0000313" key="6">
    <source>
        <dbReference type="EMBL" id="KAL0952529.1"/>
    </source>
</evidence>
<dbReference type="Pfam" id="PF17168">
    <property type="entry name" value="DUF5127"/>
    <property type="match status" value="1"/>
</dbReference>
<reference evidence="7" key="1">
    <citation type="submission" date="2024-06" db="EMBL/GenBank/DDBJ databases">
        <title>Multi-omics analyses provide insights into the biosynthesis of the anticancer antibiotic pleurotin in Hohenbuehelia grisea.</title>
        <authorList>
            <person name="Weaver J.A."/>
            <person name="Alberti F."/>
        </authorList>
    </citation>
    <scope>NUCLEOTIDE SEQUENCE [LARGE SCALE GENOMIC DNA]</scope>
    <source>
        <strain evidence="7">T-177</strain>
    </source>
</reference>
<dbReference type="InterPro" id="IPR052743">
    <property type="entry name" value="Glutaminase_GtaA"/>
</dbReference>
<feature type="domain" description="Glutaminase A central" evidence="4">
    <location>
        <begin position="406"/>
        <end position="644"/>
    </location>
</feature>
<dbReference type="PANTHER" id="PTHR31987:SF1">
    <property type="entry name" value="GLUTAMINASE A"/>
    <property type="match status" value="1"/>
</dbReference>
<evidence type="ECO:0000313" key="7">
    <source>
        <dbReference type="Proteomes" id="UP001556367"/>
    </source>
</evidence>
<name>A0ABR3JA45_9AGAR</name>
<keyword evidence="7" id="KW-1185">Reference proteome</keyword>
<feature type="compositionally biased region" description="Polar residues" evidence="1">
    <location>
        <begin position="713"/>
        <end position="741"/>
    </location>
</feature>
<gene>
    <name evidence="6" type="ORF">HGRIS_006790</name>
</gene>
<dbReference type="PANTHER" id="PTHR31987">
    <property type="entry name" value="GLUTAMINASE A-RELATED"/>
    <property type="match status" value="1"/>
</dbReference>
<dbReference type="SUPFAM" id="SSF48208">
    <property type="entry name" value="Six-hairpin glycosidases"/>
    <property type="match status" value="1"/>
</dbReference>
<comment type="caution">
    <text evidence="6">The sequence shown here is derived from an EMBL/GenBank/DDBJ whole genome shotgun (WGS) entry which is preliminary data.</text>
</comment>
<protein>
    <recommendedName>
        <fullName evidence="8">DUF1793-domain-containing protein</fullName>
    </recommendedName>
</protein>
<dbReference type="InterPro" id="IPR032514">
    <property type="entry name" value="GtaA_central"/>
</dbReference>